<evidence type="ECO:0000313" key="3">
    <source>
        <dbReference type="Proteomes" id="UP000630445"/>
    </source>
</evidence>
<dbReference type="Proteomes" id="UP000630445">
    <property type="component" value="Unassembled WGS sequence"/>
</dbReference>
<proteinExistence type="predicted"/>
<name>A0A8H6P2W5_9EURO</name>
<dbReference type="Proteomes" id="UP000662466">
    <property type="component" value="Unassembled WGS sequence"/>
</dbReference>
<evidence type="ECO:0000313" key="2">
    <source>
        <dbReference type="EMBL" id="KAF7159389.1"/>
    </source>
</evidence>
<dbReference type="EMBL" id="JACBAF010002276">
    <property type="protein sequence ID" value="KAF7159389.1"/>
    <property type="molecule type" value="Genomic_DNA"/>
</dbReference>
<dbReference type="EMBL" id="JACBAD010002108">
    <property type="protein sequence ID" value="KAF7115986.1"/>
    <property type="molecule type" value="Genomic_DNA"/>
</dbReference>
<sequence length="132" mass="14674">MSASHPKLEADAKWWFVNSSGDVRIVLLIVLNTTYVRFEKWQLVPPNAPRPVTQAYTDQLRANPAHNPPTNRQPPGNQHAYAAHEVTVTATTVTGAPMILPFAALYERPPGPNEGDVVITSQMFRNIVRSVF</sequence>
<dbReference type="AlphaFoldDB" id="A0A8H6P2W5"/>
<accession>A0A8H6P2W5</accession>
<reference evidence="1" key="1">
    <citation type="submission" date="2020-06" db="EMBL/GenBank/DDBJ databases">
        <title>Draft genome sequences of strains closely related to Aspergillus parafelis and Aspergillus hiratsukae.</title>
        <authorList>
            <person name="Dos Santos R.A.C."/>
            <person name="Rivero-Menendez O."/>
            <person name="Steenwyk J.L."/>
            <person name="Mead M.E."/>
            <person name="Goldman G.H."/>
            <person name="Alastruey-Izquierdo A."/>
            <person name="Rokas A."/>
        </authorList>
    </citation>
    <scope>NUCLEOTIDE SEQUENCE</scope>
    <source>
        <strain evidence="1">CNM-CM5793</strain>
        <strain evidence="2">CNM-CM6106</strain>
    </source>
</reference>
<dbReference type="OrthoDB" id="76567at2759"/>
<evidence type="ECO:0000313" key="1">
    <source>
        <dbReference type="EMBL" id="KAF7115986.1"/>
    </source>
</evidence>
<organism evidence="1 3">
    <name type="scientific">Aspergillus hiratsukae</name>
    <dbReference type="NCBI Taxonomy" id="1194566"/>
    <lineage>
        <taxon>Eukaryota</taxon>
        <taxon>Fungi</taxon>
        <taxon>Dikarya</taxon>
        <taxon>Ascomycota</taxon>
        <taxon>Pezizomycotina</taxon>
        <taxon>Eurotiomycetes</taxon>
        <taxon>Eurotiomycetidae</taxon>
        <taxon>Eurotiales</taxon>
        <taxon>Aspergillaceae</taxon>
        <taxon>Aspergillus</taxon>
        <taxon>Aspergillus subgen. Fumigati</taxon>
    </lineage>
</organism>
<keyword evidence="3" id="KW-1185">Reference proteome</keyword>
<protein>
    <submittedName>
        <fullName evidence="1">Uncharacterized protein</fullName>
    </submittedName>
</protein>
<comment type="caution">
    <text evidence="1">The sequence shown here is derived from an EMBL/GenBank/DDBJ whole genome shotgun (WGS) entry which is preliminary data.</text>
</comment>
<gene>
    <name evidence="1" type="ORF">CNMCM5793_003819</name>
    <name evidence="2" type="ORF">CNMCM6106_006602</name>
</gene>